<dbReference type="PANTHER" id="PTHR32329">
    <property type="entry name" value="BIFUNCTIONAL PROTEIN [INCLUDES 2-HYDROXYACYL-COA DEHYDRATASE (N-TER) AND ITS ACTIVATOR DOMAIN (C_TERM)-RELATED"/>
    <property type="match status" value="1"/>
</dbReference>
<dbReference type="AlphaFoldDB" id="X1SL08"/>
<dbReference type="CDD" id="cd24034">
    <property type="entry name" value="ASKHA_NBD_O66634-like_rpt1"/>
    <property type="match status" value="1"/>
</dbReference>
<accession>X1SL08</accession>
<protein>
    <recommendedName>
        <fullName evidence="1">ATPase BadF/BadG/BcrA/BcrD type domain-containing protein</fullName>
    </recommendedName>
</protein>
<dbReference type="EMBL" id="BARW01023270">
    <property type="protein sequence ID" value="GAI93752.1"/>
    <property type="molecule type" value="Genomic_DNA"/>
</dbReference>
<dbReference type="InterPro" id="IPR051805">
    <property type="entry name" value="Dehydratase_Activator_Redct"/>
</dbReference>
<proteinExistence type="predicted"/>
<dbReference type="InterPro" id="IPR002731">
    <property type="entry name" value="ATPase_BadF"/>
</dbReference>
<feature type="domain" description="ATPase BadF/BadG/BcrA/BcrD type" evidence="1">
    <location>
        <begin position="8"/>
        <end position="219"/>
    </location>
</feature>
<evidence type="ECO:0000313" key="2">
    <source>
        <dbReference type="EMBL" id="GAI93752.1"/>
    </source>
</evidence>
<evidence type="ECO:0000259" key="1">
    <source>
        <dbReference type="Pfam" id="PF01869"/>
    </source>
</evidence>
<organism evidence="2">
    <name type="scientific">marine sediment metagenome</name>
    <dbReference type="NCBI Taxonomy" id="412755"/>
    <lineage>
        <taxon>unclassified sequences</taxon>
        <taxon>metagenomes</taxon>
        <taxon>ecological metagenomes</taxon>
    </lineage>
</organism>
<gene>
    <name evidence="2" type="ORF">S12H4_38630</name>
</gene>
<dbReference type="Pfam" id="PF01869">
    <property type="entry name" value="BcrAD_BadFG"/>
    <property type="match status" value="1"/>
</dbReference>
<comment type="caution">
    <text evidence="2">The sequence shown here is derived from an EMBL/GenBank/DDBJ whole genome shotgun (WGS) entry which is preliminary data.</text>
</comment>
<sequence>MNKDEYFLGLDLGSISVNAILIDKKGEIVHQEDYQRHNGKPLEVAREIVKKIVKKYSFQYIAITGSNGEYLSKKWNLPYLEEIIVQAKGIHHLHPKVRTVIDIGGCDAKFIETNERGEVKNFGMNSSCASGTGSFLDQQAKRLELDIEGEFAEEALKSTNPARLAARCAVFAKTDMIHLQQKATPNPDITMGLCEALARSYKSNIARGKDLSGPISFQGV</sequence>
<reference evidence="2" key="1">
    <citation type="journal article" date="2014" name="Front. Microbiol.">
        <title>High frequency of phylogenetically diverse reductive dehalogenase-homologous genes in deep subseafloor sedimentary metagenomes.</title>
        <authorList>
            <person name="Kawai M."/>
            <person name="Futagami T."/>
            <person name="Toyoda A."/>
            <person name="Takaki Y."/>
            <person name="Nishi S."/>
            <person name="Hori S."/>
            <person name="Arai W."/>
            <person name="Tsubouchi T."/>
            <person name="Morono Y."/>
            <person name="Uchiyama I."/>
            <person name="Ito T."/>
            <person name="Fujiyama A."/>
            <person name="Inagaki F."/>
            <person name="Takami H."/>
        </authorList>
    </citation>
    <scope>NUCLEOTIDE SEQUENCE</scope>
    <source>
        <strain evidence="2">Expedition CK06-06</strain>
    </source>
</reference>
<dbReference type="SUPFAM" id="SSF53067">
    <property type="entry name" value="Actin-like ATPase domain"/>
    <property type="match status" value="1"/>
</dbReference>
<dbReference type="InterPro" id="IPR043129">
    <property type="entry name" value="ATPase_NBD"/>
</dbReference>
<name>X1SL08_9ZZZZ</name>
<dbReference type="Gene3D" id="3.30.420.40">
    <property type="match status" value="2"/>
</dbReference>
<dbReference type="PANTHER" id="PTHR32329:SF7">
    <property type="entry name" value="ACTIVATOR OF 2-HYDROXYACYL-COA-HYDRATASE"/>
    <property type="match status" value="1"/>
</dbReference>